<accession>A0A183ST55</accession>
<evidence type="ECO:0000313" key="3">
    <source>
        <dbReference type="WBParaSite" id="SSLN_0000768101-mRNA-1"/>
    </source>
</evidence>
<keyword evidence="2" id="KW-1185">Reference proteome</keyword>
<dbReference type="EMBL" id="UYSU01034128">
    <property type="protein sequence ID" value="VDL93788.1"/>
    <property type="molecule type" value="Genomic_DNA"/>
</dbReference>
<evidence type="ECO:0000313" key="2">
    <source>
        <dbReference type="Proteomes" id="UP000275846"/>
    </source>
</evidence>
<reference evidence="3" key="1">
    <citation type="submission" date="2016-06" db="UniProtKB">
        <authorList>
            <consortium name="WormBaseParasite"/>
        </authorList>
    </citation>
    <scope>IDENTIFICATION</scope>
</reference>
<proteinExistence type="predicted"/>
<dbReference type="OrthoDB" id="6260445at2759"/>
<organism evidence="3">
    <name type="scientific">Schistocephalus solidus</name>
    <name type="common">Tapeworm</name>
    <dbReference type="NCBI Taxonomy" id="70667"/>
    <lineage>
        <taxon>Eukaryota</taxon>
        <taxon>Metazoa</taxon>
        <taxon>Spiralia</taxon>
        <taxon>Lophotrochozoa</taxon>
        <taxon>Platyhelminthes</taxon>
        <taxon>Cestoda</taxon>
        <taxon>Eucestoda</taxon>
        <taxon>Diphyllobothriidea</taxon>
        <taxon>Diphyllobothriidae</taxon>
        <taxon>Schistocephalus</taxon>
    </lineage>
</organism>
<dbReference type="AlphaFoldDB" id="A0A183ST55"/>
<dbReference type="WBParaSite" id="SSLN_0000768101-mRNA-1">
    <property type="protein sequence ID" value="SSLN_0000768101-mRNA-1"/>
    <property type="gene ID" value="SSLN_0000768101"/>
</dbReference>
<dbReference type="Proteomes" id="UP000275846">
    <property type="component" value="Unassembled WGS sequence"/>
</dbReference>
<protein>
    <submittedName>
        <fullName evidence="3">REPA_OB_2 domain-containing protein</fullName>
    </submittedName>
</protein>
<reference evidence="1 2" key="2">
    <citation type="submission" date="2018-11" db="EMBL/GenBank/DDBJ databases">
        <authorList>
            <consortium name="Pathogen Informatics"/>
        </authorList>
    </citation>
    <scope>NUCLEOTIDE SEQUENCE [LARGE SCALE GENOMIC DNA]</scope>
    <source>
        <strain evidence="1 2">NST_G2</strain>
    </source>
</reference>
<sequence length="283" mass="31478">MAAQTRVDDDSPLIDSLKRIAVRIPSASWWIFFDPTSTSSQQHIWLRVPDSVRPITRIADVLTNREPKLQQDSCIIGQLNVLHWGTSCLIADEQITPSNSDQIICVEIVTTQKDGDRLVFWTDIRRPELLCLMGSRVSRIGVNGPTRLTPGTVIGGWISGCQYDSAEEVEERGLTLRQEAFLIPVDFQDSLKLYVVLLPSEETNGSTESPQEYNLMNGCSSPVSSIQTSAASFTRIRVLVENRMGCGDGVQMVGEHSIQTSGELADISASYEVRQDHQQQQQQ</sequence>
<gene>
    <name evidence="1" type="ORF">SSLN_LOCUS7403</name>
</gene>
<name>A0A183ST55_SCHSO</name>
<evidence type="ECO:0000313" key="1">
    <source>
        <dbReference type="EMBL" id="VDL93788.1"/>
    </source>
</evidence>